<dbReference type="Proteomes" id="UP000295188">
    <property type="component" value="Unassembled WGS sequence"/>
</dbReference>
<gene>
    <name evidence="1" type="ORF">EDC37_105186</name>
</gene>
<keyword evidence="2" id="KW-1185">Reference proteome</keyword>
<protein>
    <submittedName>
        <fullName evidence="1">Uncharacterized protein</fullName>
    </submittedName>
</protein>
<proteinExistence type="predicted"/>
<evidence type="ECO:0000313" key="1">
    <source>
        <dbReference type="EMBL" id="TCS80114.1"/>
    </source>
</evidence>
<sequence length="351" mass="40612">MRNCFRQNKILFFFSLGFLLFYACFVFFMHTPWYTAAQFKFAYHNHNTAILMRTIDLESVISNGYDDVTCDLFIYNSNIQPKTKQTFEQFYKLIKKDICDGTLVMIDKYLKDNVWHEPTGTSVLKGREMGIDYDELLERSMLRNTSIKGIGSLSKDDNGNYILPVTVADRYTDTDFVINLLLQKNTEGIWKITKIINYRNYLEHVRNLYNADITTYINDTKAQTAEYNRTFQGIQLKFQAMTKPIGANISNDQRAQIQKFILSEVIPAYTSHENYLQNVNVPPGASHLHMLRLQSNAKTIEAWKYFAEGIGKDSKDDLSKAECSHQEALVLEQKVSDIMNKMPALFVPEIP</sequence>
<reference evidence="1 2" key="1">
    <citation type="submission" date="2019-03" db="EMBL/GenBank/DDBJ databases">
        <title>Genomic Encyclopedia of Type Strains, Phase IV (KMG-IV): sequencing the most valuable type-strain genomes for metagenomic binning, comparative biology and taxonomic classification.</title>
        <authorList>
            <person name="Goeker M."/>
        </authorList>
    </citation>
    <scope>NUCLEOTIDE SEQUENCE [LARGE SCALE GENOMIC DNA]</scope>
    <source>
        <strain evidence="1 2">DSM 20467</strain>
    </source>
</reference>
<dbReference type="OrthoDB" id="1662944at2"/>
<name>A0A4R3KAJ1_9FIRM</name>
<evidence type="ECO:0000313" key="2">
    <source>
        <dbReference type="Proteomes" id="UP000295188"/>
    </source>
</evidence>
<dbReference type="PROSITE" id="PS51257">
    <property type="entry name" value="PROKAR_LIPOPROTEIN"/>
    <property type="match status" value="1"/>
</dbReference>
<dbReference type="RefSeq" id="WP_132548511.1">
    <property type="nucleotide sequence ID" value="NZ_WIQN01000013.1"/>
</dbReference>
<accession>A0A4R3KAJ1</accession>
<organism evidence="1 2">
    <name type="scientific">Pectinatus cerevisiiphilus</name>
    <dbReference type="NCBI Taxonomy" id="86956"/>
    <lineage>
        <taxon>Bacteria</taxon>
        <taxon>Bacillati</taxon>
        <taxon>Bacillota</taxon>
        <taxon>Negativicutes</taxon>
        <taxon>Selenomonadales</taxon>
        <taxon>Selenomonadaceae</taxon>
        <taxon>Pectinatus</taxon>
    </lineage>
</organism>
<comment type="caution">
    <text evidence="1">The sequence shown here is derived from an EMBL/GenBank/DDBJ whole genome shotgun (WGS) entry which is preliminary data.</text>
</comment>
<dbReference type="EMBL" id="SMAA01000005">
    <property type="protein sequence ID" value="TCS80114.1"/>
    <property type="molecule type" value="Genomic_DNA"/>
</dbReference>
<dbReference type="AlphaFoldDB" id="A0A4R3KAJ1"/>